<feature type="region of interest" description="Disordered" evidence="1">
    <location>
        <begin position="160"/>
        <end position="191"/>
    </location>
</feature>
<organism evidence="2 3">
    <name type="scientific">Corynebacterium falsenii</name>
    <dbReference type="NCBI Taxonomy" id="108486"/>
    <lineage>
        <taxon>Bacteria</taxon>
        <taxon>Bacillati</taxon>
        <taxon>Actinomycetota</taxon>
        <taxon>Actinomycetes</taxon>
        <taxon>Mycobacteriales</taxon>
        <taxon>Corynebacteriaceae</taxon>
        <taxon>Corynebacterium</taxon>
    </lineage>
</organism>
<dbReference type="OrthoDB" id="4411139at2"/>
<dbReference type="STRING" id="1451189.CFAL_00930"/>
<comment type="caution">
    <text evidence="2">The sequence shown here is derived from an EMBL/GenBank/DDBJ whole genome shotgun (WGS) entry which is preliminary data.</text>
</comment>
<evidence type="ECO:0000313" key="3">
    <source>
        <dbReference type="Proteomes" id="UP000285278"/>
    </source>
</evidence>
<evidence type="ECO:0000313" key="2">
    <source>
        <dbReference type="EMBL" id="RIX34111.1"/>
    </source>
</evidence>
<dbReference type="RefSeq" id="WP_119665015.1">
    <property type="nucleotide sequence ID" value="NZ_QXJK01000009.1"/>
</dbReference>
<dbReference type="AlphaFoldDB" id="A0A418Q5X8"/>
<keyword evidence="3" id="KW-1185">Reference proteome</keyword>
<sequence>MPVEHYFDFSGDGFNDPLAPLEPTGPDGLTTSYGNHGFLVDPLGGIDDPSDATSIRPPIIPEGPPPANPLEHLINSPHVQLAPHPEAGGEVNSEMAYLFFDYNGQRYAVGAPTTTGTVESITLADDTTMNILSDTNGDGRVDYLSSVCFQGGWSAWSAVEDEEAGGVEEKTSDSEQPPATPDGGQQEWKTETWKCVERGDWG</sequence>
<name>A0A418Q5X8_9CORY</name>
<reference evidence="2 3" key="1">
    <citation type="submission" date="2018-09" db="EMBL/GenBank/DDBJ databases">
        <title>Optimization and identification of Corynebacterium falsenii FN1-14 from fish paste.</title>
        <authorList>
            <person name="Daroonpunt R."/>
            <person name="Tanasupawat S."/>
        </authorList>
    </citation>
    <scope>NUCLEOTIDE SEQUENCE [LARGE SCALE GENOMIC DNA]</scope>
    <source>
        <strain evidence="2 3">FN1-14</strain>
    </source>
</reference>
<dbReference type="Proteomes" id="UP000285278">
    <property type="component" value="Unassembled WGS sequence"/>
</dbReference>
<accession>A0A418Q5X8</accession>
<protein>
    <submittedName>
        <fullName evidence="2">Uncharacterized protein</fullName>
    </submittedName>
</protein>
<evidence type="ECO:0000256" key="1">
    <source>
        <dbReference type="SAM" id="MobiDB-lite"/>
    </source>
</evidence>
<dbReference type="EMBL" id="QXJK01000009">
    <property type="protein sequence ID" value="RIX34111.1"/>
    <property type="molecule type" value="Genomic_DNA"/>
</dbReference>
<gene>
    <name evidence="2" type="ORF">D3M95_08375</name>
</gene>
<proteinExistence type="predicted"/>